<dbReference type="SUPFAM" id="SSF88723">
    <property type="entry name" value="PIN domain-like"/>
    <property type="match status" value="1"/>
</dbReference>
<dbReference type="InterPro" id="IPR052626">
    <property type="entry name" value="SWT1_Regulator"/>
</dbReference>
<evidence type="ECO:0000313" key="3">
    <source>
        <dbReference type="EMBL" id="MAA23807.1"/>
    </source>
</evidence>
<protein>
    <submittedName>
        <fullName evidence="3">Transcriptional protein swt1</fullName>
    </submittedName>
</protein>
<dbReference type="SMART" id="SM00670">
    <property type="entry name" value="PINc"/>
    <property type="match status" value="1"/>
</dbReference>
<accession>A0A224Z1V7</accession>
<feature type="domain" description="PIN" evidence="2">
    <location>
        <begin position="164"/>
        <end position="289"/>
    </location>
</feature>
<reference evidence="3" key="1">
    <citation type="journal article" date="2017" name="Parasit. Vectors">
        <title>Sialotranscriptomics of Rhipicephalus zambeziensis reveals intricate expression profiles of secretory proteins and suggests tight temporal transcriptional regulation during blood-feeding.</title>
        <authorList>
            <person name="de Castro M.H."/>
            <person name="de Klerk D."/>
            <person name="Pienaar R."/>
            <person name="Rees D.J.G."/>
            <person name="Mans B.J."/>
        </authorList>
    </citation>
    <scope>NUCLEOTIDE SEQUENCE</scope>
    <source>
        <tissue evidence="3">Salivary glands</tissue>
    </source>
</reference>
<sequence>MYKKASKGEHEKAEGTSAAATGKAVEPSCEERKVKTATRRRLTFVGSKATKGSTDDKRGDADKRLSRMPAVTSSSRVEPPSTKRPRGLAVVCDGSREAKRPATTAFHGHLAPTGSASSLLVSPVPRCSQDGAPPLTEDVEMEDLSDAIGESLSQQVPLSDFKGTYVVSDTNIFLSNLDLLKKIVLPDTGNEDMVLCVPWMAIQELDNMKTKKKGPLSSSAVAAIKFIYQALSSKNSRLRGQTVAEARQKDDTLPKGCELNDDHFLHWCLEFKKQGSKVLLMSNDRNLRNKAMINSIDTLSADEMEKKLFPPAARNNRRQTSLSKSSAKWQKHSSLLLQASEHGFCARQEQNDAAKETSVASNTLAYIVPPPDGDTVSKEVREILRTSLDLVLKSELESAFGSVWLRVVDFKPPWTEETALHCILRHWIALTGTAFKPSLKLVISSLLSKLSSKFGSSENAKIAQLATQLCSELQLHYPQLAGDVARLKELSELEQALVATPARPDGQTGLLPSLTYCHSRNTASSLMMPSDYKPPVTEVPRTKGEEQKDGATKQPQNSGVSVPFRVVPGRFNIVERLPLRQPKEALQQQLEQPEQKNLPLNPPVPETTPLMLFQESWAVLNDYCGTLCSKMPVTHRHEFTFKVRAAFKADRAFIIDTYGTVVRVVDYMSAVVRELGTTRERMVDLAEALIVALTKLLETLRHEDIPKEKTWRVKLDEMVDFLVDPSNKNLLIVGKRQIASLHDSLALCLLHVTSPTKPLK</sequence>
<feature type="compositionally biased region" description="Basic and acidic residues" evidence="1">
    <location>
        <begin position="53"/>
        <end position="65"/>
    </location>
</feature>
<proteinExistence type="predicted"/>
<evidence type="ECO:0000256" key="1">
    <source>
        <dbReference type="SAM" id="MobiDB-lite"/>
    </source>
</evidence>
<feature type="region of interest" description="Disordered" evidence="1">
    <location>
        <begin position="1"/>
        <end position="87"/>
    </location>
</feature>
<dbReference type="PANTHER" id="PTHR16161:SF0">
    <property type="entry name" value="TRANSCRIPTIONAL PROTEIN SWT1"/>
    <property type="match status" value="1"/>
</dbReference>
<evidence type="ECO:0000259" key="2">
    <source>
        <dbReference type="SMART" id="SM00670"/>
    </source>
</evidence>
<name>A0A224Z1V7_9ACAR</name>
<organism evidence="3">
    <name type="scientific">Rhipicephalus zambeziensis</name>
    <dbReference type="NCBI Taxonomy" id="60191"/>
    <lineage>
        <taxon>Eukaryota</taxon>
        <taxon>Metazoa</taxon>
        <taxon>Ecdysozoa</taxon>
        <taxon>Arthropoda</taxon>
        <taxon>Chelicerata</taxon>
        <taxon>Arachnida</taxon>
        <taxon>Acari</taxon>
        <taxon>Parasitiformes</taxon>
        <taxon>Ixodida</taxon>
        <taxon>Ixodoidea</taxon>
        <taxon>Ixodidae</taxon>
        <taxon>Rhipicephalinae</taxon>
        <taxon>Rhipicephalus</taxon>
        <taxon>Rhipicephalus</taxon>
    </lineage>
</organism>
<dbReference type="AlphaFoldDB" id="A0A224Z1V7"/>
<dbReference type="GO" id="GO:0005634">
    <property type="term" value="C:nucleus"/>
    <property type="evidence" value="ECO:0007669"/>
    <property type="project" value="TreeGrafter"/>
</dbReference>
<dbReference type="PANTHER" id="PTHR16161">
    <property type="entry name" value="TRANSCRIPTIONAL PROTEIN SWT1"/>
    <property type="match status" value="1"/>
</dbReference>
<feature type="compositionally biased region" description="Basic and acidic residues" evidence="1">
    <location>
        <begin position="1"/>
        <end position="14"/>
    </location>
</feature>
<feature type="region of interest" description="Disordered" evidence="1">
    <location>
        <begin position="525"/>
        <end position="560"/>
    </location>
</feature>
<dbReference type="Pfam" id="PF13638">
    <property type="entry name" value="PIN_4"/>
    <property type="match status" value="1"/>
</dbReference>
<feature type="compositionally biased region" description="Basic and acidic residues" evidence="1">
    <location>
        <begin position="540"/>
        <end position="551"/>
    </location>
</feature>
<dbReference type="InterPro" id="IPR029060">
    <property type="entry name" value="PIN-like_dom_sf"/>
</dbReference>
<dbReference type="EMBL" id="GFPF01012661">
    <property type="protein sequence ID" value="MAA23807.1"/>
    <property type="molecule type" value="Transcribed_RNA"/>
</dbReference>
<dbReference type="InterPro" id="IPR002716">
    <property type="entry name" value="PIN_dom"/>
</dbReference>
<dbReference type="Gene3D" id="3.40.50.1010">
    <property type="entry name" value="5'-nuclease"/>
    <property type="match status" value="1"/>
</dbReference>
<dbReference type="CDD" id="cd18727">
    <property type="entry name" value="PIN_Swt1-like"/>
    <property type="match status" value="1"/>
</dbReference>